<dbReference type="GO" id="GO:0004807">
    <property type="term" value="F:triose-phosphate isomerase activity"/>
    <property type="evidence" value="ECO:0007669"/>
    <property type="project" value="UniProtKB-EC"/>
</dbReference>
<comment type="similarity">
    <text evidence="1 3">Belongs to the triosephosphate isomerase family.</text>
</comment>
<dbReference type="GO" id="GO:0046166">
    <property type="term" value="P:glyceraldehyde-3-phosphate biosynthetic process"/>
    <property type="evidence" value="ECO:0007669"/>
    <property type="project" value="TreeGrafter"/>
</dbReference>
<proteinExistence type="inferred from homology"/>
<dbReference type="PROSITE" id="PS51440">
    <property type="entry name" value="TIM_2"/>
    <property type="match status" value="1"/>
</dbReference>
<comment type="subcellular location">
    <subcellularLocation>
        <location evidence="3">Cytoplasm</location>
    </subcellularLocation>
</comment>
<dbReference type="GO" id="GO:0006096">
    <property type="term" value="P:glycolytic process"/>
    <property type="evidence" value="ECO:0007669"/>
    <property type="project" value="UniProtKB-UniPathway"/>
</dbReference>
<comment type="pathway">
    <text evidence="3">Carbohydrate degradation; glycolysis; D-glyceraldehyde 3-phosphate from glycerone phosphate: step 1/1.</text>
</comment>
<comment type="pathway">
    <text evidence="3">Carbohydrate biosynthesis; gluconeogenesis.</text>
</comment>
<reference evidence="5" key="1">
    <citation type="submission" date="2017-09" db="EMBL/GenBank/DDBJ databases">
        <title>Depth-based differentiation of microbial function through sediment-hosted aquifers and enrichment of novel symbionts in the deep terrestrial subsurface.</title>
        <authorList>
            <person name="Probst A.J."/>
            <person name="Ladd B."/>
            <person name="Jarett J.K."/>
            <person name="Geller-Mcgrath D.E."/>
            <person name="Sieber C.M.K."/>
            <person name="Emerson J.B."/>
            <person name="Anantharaman K."/>
            <person name="Thomas B.C."/>
            <person name="Malmstrom R."/>
            <person name="Stieglmeier M."/>
            <person name="Klingl A."/>
            <person name="Woyke T."/>
            <person name="Ryan C.M."/>
            <person name="Banfield J.F."/>
        </authorList>
    </citation>
    <scope>NUCLEOTIDE SEQUENCE [LARGE SCALE GENOMIC DNA]</scope>
</reference>
<dbReference type="GO" id="GO:0019563">
    <property type="term" value="P:glycerol catabolic process"/>
    <property type="evidence" value="ECO:0007669"/>
    <property type="project" value="TreeGrafter"/>
</dbReference>
<gene>
    <name evidence="4" type="ORF">COT52_00620</name>
</gene>
<organism evidence="4 5">
    <name type="scientific">candidate division WWE3 bacterium CG08_land_8_20_14_0_20_43_13</name>
    <dbReference type="NCBI Taxonomy" id="1975087"/>
    <lineage>
        <taxon>Bacteria</taxon>
        <taxon>Katanobacteria</taxon>
    </lineage>
</organism>
<accession>A0A2H0X873</accession>
<dbReference type="UniPathway" id="UPA00109">
    <property type="reaction ID" value="UER00189"/>
</dbReference>
<keyword evidence="3" id="KW-0963">Cytoplasm</keyword>
<comment type="caution">
    <text evidence="4">The sequence shown here is derived from an EMBL/GenBank/DDBJ whole genome shotgun (WGS) entry which is preliminary data.</text>
</comment>
<dbReference type="PANTHER" id="PTHR21139:SF42">
    <property type="entry name" value="TRIOSEPHOSPHATE ISOMERASE"/>
    <property type="match status" value="1"/>
</dbReference>
<sequence length="233" mass="25556">MYLVANWKCNKDLNQVRDWFYALEKEAESLSAGSPDMVICPPIIYLPILSSLILERGLNLSLGAQFVSGRGFGSYTGDICSEMILPWASYVLVGHSETRHSHCLSNEQVASCLDSCQRAGLRSIICVSDLDQITSLKEISTVPSGQLFAYEPLHAISRDGQLNPADPSEVKSFITAAKDLVPTARFLYGGSVSLISLNSFLDLPLAGFLIGQMSLDPVIFAQLAKKLYEFQKK</sequence>
<dbReference type="UniPathway" id="UPA00138"/>
<dbReference type="CDD" id="cd00311">
    <property type="entry name" value="TIM"/>
    <property type="match status" value="1"/>
</dbReference>
<comment type="subunit">
    <text evidence="3">Homodimer.</text>
</comment>
<dbReference type="Proteomes" id="UP000231414">
    <property type="component" value="Unassembled WGS sequence"/>
</dbReference>
<dbReference type="GO" id="GO:0005829">
    <property type="term" value="C:cytosol"/>
    <property type="evidence" value="ECO:0007669"/>
    <property type="project" value="TreeGrafter"/>
</dbReference>
<evidence type="ECO:0000313" key="4">
    <source>
        <dbReference type="EMBL" id="PIS21041.1"/>
    </source>
</evidence>
<keyword evidence="3" id="KW-0312">Gluconeogenesis</keyword>
<evidence type="ECO:0000313" key="5">
    <source>
        <dbReference type="Proteomes" id="UP000231414"/>
    </source>
</evidence>
<comment type="catalytic activity">
    <reaction evidence="3">
        <text>D-glyceraldehyde 3-phosphate = dihydroxyacetone phosphate</text>
        <dbReference type="Rhea" id="RHEA:18585"/>
        <dbReference type="ChEBI" id="CHEBI:57642"/>
        <dbReference type="ChEBI" id="CHEBI:59776"/>
        <dbReference type="EC" id="5.3.1.1"/>
    </reaction>
</comment>
<protein>
    <recommendedName>
        <fullName evidence="3">Triosephosphate isomerase</fullName>
        <ecNumber evidence="3">5.3.1.1</ecNumber>
    </recommendedName>
</protein>
<dbReference type="SUPFAM" id="SSF51351">
    <property type="entry name" value="Triosephosphate isomerase (TIM)"/>
    <property type="match status" value="1"/>
</dbReference>
<evidence type="ECO:0000256" key="1">
    <source>
        <dbReference type="ARBA" id="ARBA00007422"/>
    </source>
</evidence>
<dbReference type="EMBL" id="PEYW01000007">
    <property type="protein sequence ID" value="PIS21041.1"/>
    <property type="molecule type" value="Genomic_DNA"/>
</dbReference>
<dbReference type="PANTHER" id="PTHR21139">
    <property type="entry name" value="TRIOSEPHOSPHATE ISOMERASE"/>
    <property type="match status" value="1"/>
</dbReference>
<dbReference type="EC" id="5.3.1.1" evidence="3"/>
<dbReference type="InterPro" id="IPR013785">
    <property type="entry name" value="Aldolase_TIM"/>
</dbReference>
<dbReference type="Gene3D" id="3.20.20.70">
    <property type="entry name" value="Aldolase class I"/>
    <property type="match status" value="1"/>
</dbReference>
<dbReference type="AlphaFoldDB" id="A0A2H0X873"/>
<keyword evidence="3" id="KW-0324">Glycolysis</keyword>
<name>A0A2H0X873_UNCKA</name>
<keyword evidence="2 3" id="KW-0413">Isomerase</keyword>
<evidence type="ECO:0000256" key="2">
    <source>
        <dbReference type="ARBA" id="ARBA00023235"/>
    </source>
</evidence>
<dbReference type="Pfam" id="PF00121">
    <property type="entry name" value="TIM"/>
    <property type="match status" value="1"/>
</dbReference>
<dbReference type="InterPro" id="IPR035990">
    <property type="entry name" value="TIM_sf"/>
</dbReference>
<evidence type="ECO:0000256" key="3">
    <source>
        <dbReference type="RuleBase" id="RU363013"/>
    </source>
</evidence>
<dbReference type="GO" id="GO:0006094">
    <property type="term" value="P:gluconeogenesis"/>
    <property type="evidence" value="ECO:0007669"/>
    <property type="project" value="UniProtKB-UniPathway"/>
</dbReference>
<dbReference type="InterPro" id="IPR000652">
    <property type="entry name" value="Triosephosphate_isomerase"/>
</dbReference>